<organism evidence="2 3">
    <name type="scientific">Bacteroides xylanisolvens</name>
    <dbReference type="NCBI Taxonomy" id="371601"/>
    <lineage>
        <taxon>Bacteria</taxon>
        <taxon>Pseudomonadati</taxon>
        <taxon>Bacteroidota</taxon>
        <taxon>Bacteroidia</taxon>
        <taxon>Bacteroidales</taxon>
        <taxon>Bacteroidaceae</taxon>
        <taxon>Bacteroides</taxon>
    </lineage>
</organism>
<accession>A0A3E4NNW4</accession>
<protein>
    <submittedName>
        <fullName evidence="2">Carboxypeptidase regulatory-like domain-containing protein</fullName>
    </submittedName>
</protein>
<keyword evidence="2" id="KW-0121">Carboxypeptidase</keyword>
<dbReference type="EMBL" id="QSQU01000002">
    <property type="protein sequence ID" value="RGK67195.1"/>
    <property type="molecule type" value="Genomic_DNA"/>
</dbReference>
<evidence type="ECO:0000313" key="3">
    <source>
        <dbReference type="Proteomes" id="UP000261210"/>
    </source>
</evidence>
<gene>
    <name evidence="2" type="ORF">DXD03_01150</name>
</gene>
<keyword evidence="1" id="KW-0812">Transmembrane</keyword>
<evidence type="ECO:0000313" key="2">
    <source>
        <dbReference type="EMBL" id="RGK67195.1"/>
    </source>
</evidence>
<comment type="caution">
    <text evidence="2">The sequence shown here is derived from an EMBL/GenBank/DDBJ whole genome shotgun (WGS) entry which is preliminary data.</text>
</comment>
<keyword evidence="2" id="KW-0378">Hydrolase</keyword>
<dbReference type="Proteomes" id="UP000261210">
    <property type="component" value="Unassembled WGS sequence"/>
</dbReference>
<dbReference type="SUPFAM" id="SSF49464">
    <property type="entry name" value="Carboxypeptidase regulatory domain-like"/>
    <property type="match status" value="1"/>
</dbReference>
<evidence type="ECO:0000256" key="1">
    <source>
        <dbReference type="SAM" id="Phobius"/>
    </source>
</evidence>
<sequence length="363" mass="42299">MKNVKVFIASSAELDEDKLQMDLYFSQKNKGYRKRAICFEQRTWRDFPSYLSEEHLQNRYDDYIRQCDIVIFLFHTRLGQYTLRELQVAFEQVKASGGRRPKIYIYAKRDEHGAALLEKLKQYSEQEYGHFCDTYADYNELFHHFDYQLTQLENEGFIRPDPVDLPRVRRFVLLCLLPVVIVALFLLAYQLWQPVTFRVELKEDIATTLPFRGATLTLKYADVVETRELATLQEVVEFEGINRKHAWLDDFTLSFKAKGYMAVDTTLSYTHVCSLNICRNNDAGVLKGIVTDEERRPVADARVQVLDYSAQTGADGSFLIEVPLSQQAISYRLTVMKEGFEIWDYNGVAPSPTEQMRIALRKK</sequence>
<feature type="transmembrane region" description="Helical" evidence="1">
    <location>
        <begin position="171"/>
        <end position="192"/>
    </location>
</feature>
<reference evidence="2 3" key="1">
    <citation type="submission" date="2018-08" db="EMBL/GenBank/DDBJ databases">
        <title>A genome reference for cultivated species of the human gut microbiota.</title>
        <authorList>
            <person name="Zou Y."/>
            <person name="Xue W."/>
            <person name="Luo G."/>
        </authorList>
    </citation>
    <scope>NUCLEOTIDE SEQUENCE [LARGE SCALE GENOMIC DNA]</scope>
    <source>
        <strain evidence="2 3">TF10-34</strain>
    </source>
</reference>
<dbReference type="InterPro" id="IPR008969">
    <property type="entry name" value="CarboxyPept-like_regulatory"/>
</dbReference>
<keyword evidence="1" id="KW-0472">Membrane</keyword>
<dbReference type="RefSeq" id="WP_117683234.1">
    <property type="nucleotide sequence ID" value="NZ_JADNHC010000001.1"/>
</dbReference>
<dbReference type="GO" id="GO:0004180">
    <property type="term" value="F:carboxypeptidase activity"/>
    <property type="evidence" value="ECO:0007669"/>
    <property type="project" value="UniProtKB-KW"/>
</dbReference>
<keyword evidence="1" id="KW-1133">Transmembrane helix</keyword>
<keyword evidence="2" id="KW-0645">Protease</keyword>
<name>A0A3E4NNW4_9BACE</name>
<dbReference type="Pfam" id="PF13620">
    <property type="entry name" value="CarboxypepD_reg"/>
    <property type="match status" value="1"/>
</dbReference>
<dbReference type="AlphaFoldDB" id="A0A3E4NNW4"/>
<proteinExistence type="predicted"/>
<dbReference type="Gene3D" id="2.60.40.1120">
    <property type="entry name" value="Carboxypeptidase-like, regulatory domain"/>
    <property type="match status" value="1"/>
</dbReference>